<evidence type="ECO:0000256" key="2">
    <source>
        <dbReference type="SAM" id="Phobius"/>
    </source>
</evidence>
<gene>
    <name evidence="4" type="ORF">FHX76_003157</name>
</gene>
<keyword evidence="5" id="KW-1185">Reference proteome</keyword>
<dbReference type="Proteomes" id="UP000541033">
    <property type="component" value="Unassembled WGS sequence"/>
</dbReference>
<proteinExistence type="predicted"/>
<evidence type="ECO:0000256" key="3">
    <source>
        <dbReference type="SAM" id="SignalP"/>
    </source>
</evidence>
<feature type="signal peptide" evidence="3">
    <location>
        <begin position="1"/>
        <end position="46"/>
    </location>
</feature>
<keyword evidence="2" id="KW-0472">Membrane</keyword>
<keyword evidence="2" id="KW-1133">Transmembrane helix</keyword>
<reference evidence="4 5" key="1">
    <citation type="submission" date="2020-02" db="EMBL/GenBank/DDBJ databases">
        <title>Sequencing the genomes of 1000 actinobacteria strains.</title>
        <authorList>
            <person name="Klenk H.-P."/>
        </authorList>
    </citation>
    <scope>NUCLEOTIDE SEQUENCE [LARGE SCALE GENOMIC DNA]</scope>
    <source>
        <strain evidence="4 5">DSM 27960</strain>
    </source>
</reference>
<feature type="transmembrane region" description="Helical" evidence="2">
    <location>
        <begin position="264"/>
        <end position="288"/>
    </location>
</feature>
<accession>A0A7X5R458</accession>
<evidence type="ECO:0000313" key="4">
    <source>
        <dbReference type="EMBL" id="NIH55242.1"/>
    </source>
</evidence>
<dbReference type="Gene3D" id="2.60.40.230">
    <property type="entry name" value="Neocarzinostatin-like"/>
    <property type="match status" value="1"/>
</dbReference>
<dbReference type="EMBL" id="JAAMOX010000003">
    <property type="protein sequence ID" value="NIH55242.1"/>
    <property type="molecule type" value="Genomic_DNA"/>
</dbReference>
<organism evidence="4 5">
    <name type="scientific">Lysinibacter cavernae</name>
    <dbReference type="NCBI Taxonomy" id="1640652"/>
    <lineage>
        <taxon>Bacteria</taxon>
        <taxon>Bacillati</taxon>
        <taxon>Actinomycetota</taxon>
        <taxon>Actinomycetes</taxon>
        <taxon>Micrococcales</taxon>
        <taxon>Microbacteriaceae</taxon>
        <taxon>Lysinibacter</taxon>
    </lineage>
</organism>
<comment type="caution">
    <text evidence="4">The sequence shown here is derived from an EMBL/GenBank/DDBJ whole genome shotgun (WGS) entry which is preliminary data.</text>
</comment>
<feature type="region of interest" description="Disordered" evidence="1">
    <location>
        <begin position="300"/>
        <end position="324"/>
    </location>
</feature>
<keyword evidence="2" id="KW-0812">Transmembrane</keyword>
<sequence length="324" mass="32637">MTLLNRGPSSHGPIRRVLAGACASLLLAAAATVLTASIGPASPASAAGNVSVTVEGRADLVGVADPTYLTTLRLSGTGFQSVVNGFGGIYVLFGWVSGPGWEPSQGGITGSNYRYVPDDEVNPVGYANFVTFPGSSTAYAANGGELAADGTWSTTMSVPGAVFTSLDREGNPGEVNCLQVQCGIITVGAHGVKNANNETFTPVSFTDLYGDTGVAGASGAVLPAPAELVEVPVPTPSSTTITEEKTEVVQAKAAESGDEQLIGILLWVIVGVGVLVVGAIAFLVWAVLSSRKKAAVTLGSLQPGNVDTSPPVPASEPVDAGPTP</sequence>
<evidence type="ECO:0000313" key="5">
    <source>
        <dbReference type="Proteomes" id="UP000541033"/>
    </source>
</evidence>
<dbReference type="AlphaFoldDB" id="A0A7X5R458"/>
<evidence type="ECO:0000256" key="1">
    <source>
        <dbReference type="SAM" id="MobiDB-lite"/>
    </source>
</evidence>
<keyword evidence="3" id="KW-0732">Signal</keyword>
<name>A0A7X5R458_9MICO</name>
<protein>
    <submittedName>
        <fullName evidence="4">Uncharacterized protein</fullName>
    </submittedName>
</protein>
<feature type="chain" id="PRO_5030552588" evidence="3">
    <location>
        <begin position="47"/>
        <end position="324"/>
    </location>
</feature>